<name>A0AAE1PI24_9EUCA</name>
<dbReference type="Proteomes" id="UP001292094">
    <property type="component" value="Unassembled WGS sequence"/>
</dbReference>
<reference evidence="1" key="1">
    <citation type="submission" date="2023-11" db="EMBL/GenBank/DDBJ databases">
        <title>Genome assemblies of two species of porcelain crab, Petrolisthes cinctipes and Petrolisthes manimaculis (Anomura: Porcellanidae).</title>
        <authorList>
            <person name="Angst P."/>
        </authorList>
    </citation>
    <scope>NUCLEOTIDE SEQUENCE</scope>
    <source>
        <strain evidence="1">PB745_02</strain>
        <tissue evidence="1">Gill</tissue>
    </source>
</reference>
<gene>
    <name evidence="1" type="ORF">Pmani_020585</name>
</gene>
<protein>
    <submittedName>
        <fullName evidence="1">Uncharacterized protein</fullName>
    </submittedName>
</protein>
<dbReference type="AlphaFoldDB" id="A0AAE1PI24"/>
<dbReference type="EMBL" id="JAWZYT010001982">
    <property type="protein sequence ID" value="KAK4307660.1"/>
    <property type="molecule type" value="Genomic_DNA"/>
</dbReference>
<comment type="caution">
    <text evidence="1">The sequence shown here is derived from an EMBL/GenBank/DDBJ whole genome shotgun (WGS) entry which is preliminary data.</text>
</comment>
<sequence length="83" mass="9633">MSIYVCCWNDSDFRLGHLGNALECLGRLCKRHNSSFSWCIHKVVPLEVTKEIWMEDNPRSSPPHHVCSSFPTTTTIFFQFVFP</sequence>
<organism evidence="1 2">
    <name type="scientific">Petrolisthes manimaculis</name>
    <dbReference type="NCBI Taxonomy" id="1843537"/>
    <lineage>
        <taxon>Eukaryota</taxon>
        <taxon>Metazoa</taxon>
        <taxon>Ecdysozoa</taxon>
        <taxon>Arthropoda</taxon>
        <taxon>Crustacea</taxon>
        <taxon>Multicrustacea</taxon>
        <taxon>Malacostraca</taxon>
        <taxon>Eumalacostraca</taxon>
        <taxon>Eucarida</taxon>
        <taxon>Decapoda</taxon>
        <taxon>Pleocyemata</taxon>
        <taxon>Anomura</taxon>
        <taxon>Galatheoidea</taxon>
        <taxon>Porcellanidae</taxon>
        <taxon>Petrolisthes</taxon>
    </lineage>
</organism>
<evidence type="ECO:0000313" key="1">
    <source>
        <dbReference type="EMBL" id="KAK4307660.1"/>
    </source>
</evidence>
<evidence type="ECO:0000313" key="2">
    <source>
        <dbReference type="Proteomes" id="UP001292094"/>
    </source>
</evidence>
<accession>A0AAE1PI24</accession>
<keyword evidence="2" id="KW-1185">Reference proteome</keyword>
<proteinExistence type="predicted"/>